<dbReference type="InterPro" id="IPR014169">
    <property type="entry name" value="Pal_lipo_C"/>
</dbReference>
<evidence type="ECO:0000256" key="7">
    <source>
        <dbReference type="ARBA" id="ARBA00023306"/>
    </source>
</evidence>
<dbReference type="InterPro" id="IPR036737">
    <property type="entry name" value="OmpA-like_sf"/>
</dbReference>
<dbReference type="CDD" id="cd07185">
    <property type="entry name" value="OmpA_C-like"/>
    <property type="match status" value="1"/>
</dbReference>
<dbReference type="HAMAP" id="MF_02204">
    <property type="entry name" value="Pal"/>
    <property type="match status" value="1"/>
</dbReference>
<keyword evidence="1" id="KW-0132">Cell division</keyword>
<dbReference type="Gene3D" id="3.30.1330.60">
    <property type="entry name" value="OmpA-like domain"/>
    <property type="match status" value="1"/>
</dbReference>
<evidence type="ECO:0000256" key="1">
    <source>
        <dbReference type="ARBA" id="ARBA00022618"/>
    </source>
</evidence>
<dbReference type="PROSITE" id="PS51123">
    <property type="entry name" value="OMPA_2"/>
    <property type="match status" value="1"/>
</dbReference>
<organism evidence="11">
    <name type="scientific">uncultured Desulfobacterium sp</name>
    <dbReference type="NCBI Taxonomy" id="201089"/>
    <lineage>
        <taxon>Bacteria</taxon>
        <taxon>Pseudomonadati</taxon>
        <taxon>Thermodesulfobacteriota</taxon>
        <taxon>Desulfobacteria</taxon>
        <taxon>Desulfobacterales</taxon>
        <taxon>Desulfobacteriaceae</taxon>
        <taxon>Desulfobacterium</taxon>
        <taxon>environmental samples</taxon>
    </lineage>
</organism>
<dbReference type="InterPro" id="IPR006665">
    <property type="entry name" value="OmpA-like"/>
</dbReference>
<evidence type="ECO:0000313" key="11">
    <source>
        <dbReference type="EMBL" id="SPD72534.1"/>
    </source>
</evidence>
<dbReference type="PANTHER" id="PTHR30329:SF21">
    <property type="entry name" value="LIPOPROTEIN YIAD-RELATED"/>
    <property type="match status" value="1"/>
</dbReference>
<evidence type="ECO:0000256" key="5">
    <source>
        <dbReference type="ARBA" id="ARBA00023237"/>
    </source>
</evidence>
<dbReference type="SUPFAM" id="SSF103088">
    <property type="entry name" value="OmpA-like"/>
    <property type="match status" value="1"/>
</dbReference>
<dbReference type="PANTHER" id="PTHR30329">
    <property type="entry name" value="STATOR ELEMENT OF FLAGELLAR MOTOR COMPLEX"/>
    <property type="match status" value="1"/>
</dbReference>
<dbReference type="Pfam" id="PF00691">
    <property type="entry name" value="OmpA"/>
    <property type="match status" value="1"/>
</dbReference>
<feature type="compositionally biased region" description="Polar residues" evidence="9">
    <location>
        <begin position="31"/>
        <end position="42"/>
    </location>
</feature>
<evidence type="ECO:0000256" key="9">
    <source>
        <dbReference type="SAM" id="MobiDB-lite"/>
    </source>
</evidence>
<evidence type="ECO:0000259" key="10">
    <source>
        <dbReference type="PROSITE" id="PS51123"/>
    </source>
</evidence>
<comment type="subcellular location">
    <subcellularLocation>
        <location evidence="8">Cell outer membrane</location>
        <topology evidence="8">Lipid-anchor</topology>
    </subcellularLocation>
</comment>
<accession>A0A445MSN2</accession>
<dbReference type="InterPro" id="IPR050330">
    <property type="entry name" value="Bact_OuterMem_StrucFunc"/>
</dbReference>
<evidence type="ECO:0000256" key="6">
    <source>
        <dbReference type="ARBA" id="ARBA00023288"/>
    </source>
</evidence>
<comment type="similarity">
    <text evidence="8">Belongs to the Pal lipoprotein family.</text>
</comment>
<dbReference type="GO" id="GO:0051301">
    <property type="term" value="P:cell division"/>
    <property type="evidence" value="ECO:0007669"/>
    <property type="project" value="UniProtKB-KW"/>
</dbReference>
<dbReference type="PRINTS" id="PR01021">
    <property type="entry name" value="OMPADOMAIN"/>
</dbReference>
<evidence type="ECO:0000256" key="3">
    <source>
        <dbReference type="ARBA" id="ARBA00023136"/>
    </source>
</evidence>
<evidence type="ECO:0000256" key="4">
    <source>
        <dbReference type="ARBA" id="ARBA00023139"/>
    </source>
</evidence>
<gene>
    <name evidence="8 11" type="primary">pal</name>
    <name evidence="11" type="ORF">PITCH_A140014</name>
</gene>
<protein>
    <recommendedName>
        <fullName evidence="8">Peptidoglycan-associated lipoprotein</fullName>
        <shortName evidence="8">PAL</shortName>
    </recommendedName>
</protein>
<dbReference type="PROSITE" id="PS51257">
    <property type="entry name" value="PROKAR_LIPOPROTEIN"/>
    <property type="match status" value="1"/>
</dbReference>
<dbReference type="GO" id="GO:0009279">
    <property type="term" value="C:cell outer membrane"/>
    <property type="evidence" value="ECO:0007669"/>
    <property type="project" value="UniProtKB-SubCell"/>
</dbReference>
<proteinExistence type="inferred from homology"/>
<keyword evidence="2 8" id="KW-0732">Signal</keyword>
<dbReference type="AlphaFoldDB" id="A0A445MSN2"/>
<keyword evidence="4 8" id="KW-0564">Palmitate</keyword>
<evidence type="ECO:0000256" key="8">
    <source>
        <dbReference type="HAMAP-Rule" id="MF_02204"/>
    </source>
</evidence>
<keyword evidence="3 8" id="KW-0472">Membrane</keyword>
<name>A0A445MSN2_9BACT</name>
<evidence type="ECO:0000256" key="2">
    <source>
        <dbReference type="ARBA" id="ARBA00022729"/>
    </source>
</evidence>
<feature type="domain" description="OmpA-like" evidence="10">
    <location>
        <begin position="69"/>
        <end position="184"/>
    </location>
</feature>
<keyword evidence="7" id="KW-0131">Cell cycle</keyword>
<dbReference type="EMBL" id="OJIN01000046">
    <property type="protein sequence ID" value="SPD72534.1"/>
    <property type="molecule type" value="Genomic_DNA"/>
</dbReference>
<keyword evidence="6 8" id="KW-0449">Lipoprotein</keyword>
<dbReference type="NCBIfam" id="TIGR02802">
    <property type="entry name" value="Pal_lipo"/>
    <property type="match status" value="1"/>
</dbReference>
<keyword evidence="5 8" id="KW-0998">Cell outer membrane</keyword>
<reference evidence="11" key="1">
    <citation type="submission" date="2018-01" db="EMBL/GenBank/DDBJ databases">
        <authorList>
            <person name="Regsiter A."/>
            <person name="William W."/>
        </authorList>
    </citation>
    <scope>NUCLEOTIDE SEQUENCE</scope>
    <source>
        <strain evidence="11">TRIP AH-1</strain>
    </source>
</reference>
<feature type="region of interest" description="Disordered" evidence="9">
    <location>
        <begin position="29"/>
        <end position="52"/>
    </location>
</feature>
<dbReference type="InterPro" id="IPR006664">
    <property type="entry name" value="OMP_bac"/>
</dbReference>
<sequence length="184" mass="20164">MMRKGFWNILFVFLCLALMLTVGCSKKKIDTSPTEGESSTMGNGAIQDLGDGARAGDAVRDKRLSEIEGEEGATHGDATIYFDYDSSELSSDAQRTLKKVASYLQSNSSASVDISGHCDERGTIEYNLALGEKRARAAKKFLVALGISGDRISCISYGEEKPIDPQSSEEAWAKNRRDEFVYIR</sequence>
<dbReference type="InterPro" id="IPR039001">
    <property type="entry name" value="Pal"/>
</dbReference>